<feature type="signal peptide" evidence="1">
    <location>
        <begin position="1"/>
        <end position="18"/>
    </location>
</feature>
<dbReference type="Proteomes" id="UP000007819">
    <property type="component" value="Chromosome X"/>
</dbReference>
<organism evidence="2 3">
    <name type="scientific">Acyrthosiphon pisum</name>
    <name type="common">Pea aphid</name>
    <dbReference type="NCBI Taxonomy" id="7029"/>
    <lineage>
        <taxon>Eukaryota</taxon>
        <taxon>Metazoa</taxon>
        <taxon>Ecdysozoa</taxon>
        <taxon>Arthropoda</taxon>
        <taxon>Hexapoda</taxon>
        <taxon>Insecta</taxon>
        <taxon>Pterygota</taxon>
        <taxon>Neoptera</taxon>
        <taxon>Paraneoptera</taxon>
        <taxon>Hemiptera</taxon>
        <taxon>Sternorrhyncha</taxon>
        <taxon>Aphidomorpha</taxon>
        <taxon>Aphidoidea</taxon>
        <taxon>Aphididae</taxon>
        <taxon>Macrosiphini</taxon>
        <taxon>Acyrthosiphon</taxon>
    </lineage>
</organism>
<accession>A0A8R2FD69</accession>
<reference evidence="3" key="1">
    <citation type="submission" date="2010-06" db="EMBL/GenBank/DDBJ databases">
        <authorList>
            <person name="Jiang H."/>
            <person name="Abraham K."/>
            <person name="Ali S."/>
            <person name="Alsbrooks S.L."/>
            <person name="Anim B.N."/>
            <person name="Anosike U.S."/>
            <person name="Attaway T."/>
            <person name="Bandaranaike D.P."/>
            <person name="Battles P.K."/>
            <person name="Bell S.N."/>
            <person name="Bell A.V."/>
            <person name="Beltran B."/>
            <person name="Bickham C."/>
            <person name="Bustamante Y."/>
            <person name="Caleb T."/>
            <person name="Canada A."/>
            <person name="Cardenas V."/>
            <person name="Carter K."/>
            <person name="Chacko J."/>
            <person name="Chandrabose M.N."/>
            <person name="Chavez D."/>
            <person name="Chavez A."/>
            <person name="Chen L."/>
            <person name="Chu H.-S."/>
            <person name="Claassen K.J."/>
            <person name="Cockrell R."/>
            <person name="Collins M."/>
            <person name="Cooper J.A."/>
            <person name="Cree A."/>
            <person name="Curry S.M."/>
            <person name="Da Y."/>
            <person name="Dao M.D."/>
            <person name="Das B."/>
            <person name="Davila M.-L."/>
            <person name="Davy-Carroll L."/>
            <person name="Denson S."/>
            <person name="Dinh H."/>
            <person name="Ebong V.E."/>
            <person name="Edwards J.R."/>
            <person name="Egan A."/>
            <person name="El-Daye J."/>
            <person name="Escobedo L."/>
            <person name="Fernandez S."/>
            <person name="Fernando P.R."/>
            <person name="Flagg N."/>
            <person name="Forbes L.D."/>
            <person name="Fowler R.G."/>
            <person name="Fu Q."/>
            <person name="Gabisi R.A."/>
            <person name="Ganer J."/>
            <person name="Garbino Pronczuk A."/>
            <person name="Garcia R.M."/>
            <person name="Garner T."/>
            <person name="Garrett T.E."/>
            <person name="Gonzalez D.A."/>
            <person name="Hamid H."/>
            <person name="Hawkins E.S."/>
            <person name="Hirani K."/>
            <person name="Hogues M.E."/>
            <person name="Hollins B."/>
            <person name="Hsiao C.-H."/>
            <person name="Jabil R."/>
            <person name="James M.L."/>
            <person name="Jhangiani S.N."/>
            <person name="Johnson B."/>
            <person name="Johnson Q."/>
            <person name="Joshi V."/>
            <person name="Kalu J.B."/>
            <person name="Kam C."/>
            <person name="Kashfia A."/>
            <person name="Keebler J."/>
            <person name="Kisamo H."/>
            <person name="Kovar C.L."/>
            <person name="Lago L.A."/>
            <person name="Lai C.-Y."/>
            <person name="Laidlaw J."/>
            <person name="Lara F."/>
            <person name="Le T.-K."/>
            <person name="Lee S.L."/>
            <person name="Legall F.H."/>
            <person name="Lemon S.J."/>
            <person name="Lewis L.R."/>
            <person name="Li B."/>
            <person name="Liu Y."/>
            <person name="Liu Y.-S."/>
            <person name="Lopez J."/>
            <person name="Lozado R.J."/>
            <person name="Lu J."/>
            <person name="Madu R.C."/>
            <person name="Maheshwari M."/>
            <person name="Maheshwari R."/>
            <person name="Malloy K."/>
            <person name="Martinez E."/>
            <person name="Mathew T."/>
            <person name="Mercado I.C."/>
            <person name="Mercado C."/>
            <person name="Meyer B."/>
            <person name="Montgomery K."/>
            <person name="Morgan M.B."/>
            <person name="Munidasa M."/>
            <person name="Nazareth L.V."/>
            <person name="Nelson J."/>
            <person name="Ng B.M."/>
            <person name="Nguyen N.B."/>
            <person name="Nguyen P.Q."/>
            <person name="Nguyen T."/>
            <person name="Obregon M."/>
            <person name="Okwuonu G.O."/>
            <person name="Onwere C.G."/>
            <person name="Orozco G."/>
            <person name="Parra A."/>
            <person name="Patel S."/>
            <person name="Patil S."/>
            <person name="Perez A."/>
            <person name="Perez Y."/>
            <person name="Pham C."/>
            <person name="Primus E.L."/>
            <person name="Pu L.-L."/>
            <person name="Puazo M."/>
            <person name="Qin X."/>
            <person name="Quiroz J.B."/>
            <person name="Reese J."/>
            <person name="Richards S."/>
            <person name="Rives C.M."/>
            <person name="Robberts R."/>
            <person name="Ruiz S.J."/>
            <person name="Ruiz M.J."/>
            <person name="Santibanez J."/>
            <person name="Schneider B.W."/>
            <person name="Sisson I."/>
            <person name="Smith M."/>
            <person name="Sodergren E."/>
            <person name="Song X.-Z."/>
            <person name="Song B.B."/>
            <person name="Summersgill H."/>
            <person name="Thelus R."/>
            <person name="Thornton R.D."/>
            <person name="Trejos Z.Y."/>
            <person name="Usmani K."/>
            <person name="Vattathil S."/>
            <person name="Villasana D."/>
            <person name="Walker D.L."/>
            <person name="Wang S."/>
            <person name="Wang K."/>
            <person name="White C.S."/>
            <person name="Williams A.C."/>
            <person name="Williamson J."/>
            <person name="Wilson K."/>
            <person name="Woghiren I.O."/>
            <person name="Woodworth J.R."/>
            <person name="Worley K.C."/>
            <person name="Wright R.A."/>
            <person name="Wu W."/>
            <person name="Young L."/>
            <person name="Zhang L."/>
            <person name="Zhang J."/>
            <person name="Zhu Y."/>
            <person name="Muzny D.M."/>
            <person name="Weinstock G."/>
            <person name="Gibbs R.A."/>
        </authorList>
    </citation>
    <scope>NUCLEOTIDE SEQUENCE [LARGE SCALE GENOMIC DNA]</scope>
    <source>
        <strain evidence="3">LSR1</strain>
    </source>
</reference>
<dbReference type="GeneID" id="103310887"/>
<evidence type="ECO:0000256" key="1">
    <source>
        <dbReference type="SAM" id="SignalP"/>
    </source>
</evidence>
<dbReference type="AlphaFoldDB" id="A0A8R2FD69"/>
<evidence type="ECO:0000313" key="2">
    <source>
        <dbReference type="EnsemblMetazoa" id="XP_008188565.1"/>
    </source>
</evidence>
<name>A0A8R2FD69_ACYPI</name>
<keyword evidence="3" id="KW-1185">Reference proteome</keyword>
<feature type="chain" id="PRO_5035751908" evidence="1">
    <location>
        <begin position="19"/>
        <end position="223"/>
    </location>
</feature>
<dbReference type="RefSeq" id="XP_008188565.1">
    <property type="nucleotide sequence ID" value="XM_008190343.2"/>
</dbReference>
<evidence type="ECO:0000313" key="3">
    <source>
        <dbReference type="Proteomes" id="UP000007819"/>
    </source>
</evidence>
<dbReference type="EnsemblMetazoa" id="XM_008190343.2">
    <property type="protein sequence ID" value="XP_008188565.1"/>
    <property type="gene ID" value="LOC103310887"/>
</dbReference>
<dbReference type="KEGG" id="api:103310887"/>
<sequence>MNIFTVAVITVAIVVAETVPIGGAADPGFDLDIIMEEMTMQGRCPPNVTANFDVMFNDDNSSLVMGCASLEFLTTHEKSEINVFSLKFGRYKNGVCVPGGYGDVDNLVFFCITQLATPLGKYENRKVYKLYGHVIEPVEVYSTRCIMFKTRNSMMHKVAIGGTSSCNGLQGMLSYPGEKPPKGSMLLRSNIPRNNIRYLRALVEHKNSTQLNFSGSRYYWKAG</sequence>
<protein>
    <submittedName>
        <fullName evidence="2">Uncharacterized protein</fullName>
    </submittedName>
</protein>
<keyword evidence="1" id="KW-0732">Signal</keyword>
<reference evidence="2" key="2">
    <citation type="submission" date="2022-06" db="UniProtKB">
        <authorList>
            <consortium name="EnsemblMetazoa"/>
        </authorList>
    </citation>
    <scope>IDENTIFICATION</scope>
</reference>
<proteinExistence type="predicted"/>